<dbReference type="AlphaFoldDB" id="A0A401LGR9"/>
<feature type="domain" description="Peptidase M16 N-terminal" evidence="6">
    <location>
        <begin position="55"/>
        <end position="167"/>
    </location>
</feature>
<evidence type="ECO:0000313" key="9">
    <source>
        <dbReference type="Proteomes" id="UP000287361"/>
    </source>
</evidence>
<dbReference type="EMBL" id="BHVZ01000014">
    <property type="protein sequence ID" value="GCB30720.1"/>
    <property type="molecule type" value="Genomic_DNA"/>
</dbReference>
<keyword evidence="3" id="KW-0378">Hydrolase</keyword>
<gene>
    <name evidence="8" type="ORF">KGMB03357_23810</name>
</gene>
<dbReference type="GO" id="GO:0008237">
    <property type="term" value="F:metallopeptidase activity"/>
    <property type="evidence" value="ECO:0007669"/>
    <property type="project" value="UniProtKB-KW"/>
</dbReference>
<evidence type="ECO:0000256" key="4">
    <source>
        <dbReference type="ARBA" id="ARBA00022833"/>
    </source>
</evidence>
<evidence type="ECO:0000256" key="5">
    <source>
        <dbReference type="ARBA" id="ARBA00023049"/>
    </source>
</evidence>
<keyword evidence="2" id="KW-0645">Protease</keyword>
<evidence type="ECO:0000256" key="1">
    <source>
        <dbReference type="ARBA" id="ARBA00007261"/>
    </source>
</evidence>
<proteinExistence type="inferred from homology"/>
<dbReference type="PANTHER" id="PTHR43690">
    <property type="entry name" value="NARDILYSIN"/>
    <property type="match status" value="1"/>
</dbReference>
<reference evidence="8 9" key="1">
    <citation type="submission" date="2018-10" db="EMBL/GenBank/DDBJ databases">
        <title>Draft Genome Sequence of Anaerotignum sp. KCTC 15736.</title>
        <authorList>
            <person name="Choi S.H."/>
            <person name="Kim J.S."/>
            <person name="Kang S.W."/>
            <person name="Lee J.S."/>
            <person name="Park S.H."/>
        </authorList>
    </citation>
    <scope>NUCLEOTIDE SEQUENCE [LARGE SCALE GENOMIC DNA]</scope>
    <source>
        <strain evidence="8 9">KCTC 15736</strain>
    </source>
</reference>
<comment type="similarity">
    <text evidence="1">Belongs to the peptidase M16 family.</text>
</comment>
<feature type="domain" description="Peptidase M16 C-terminal" evidence="7">
    <location>
        <begin position="174"/>
        <end position="346"/>
    </location>
</feature>
<evidence type="ECO:0000259" key="7">
    <source>
        <dbReference type="Pfam" id="PF05193"/>
    </source>
</evidence>
<dbReference type="GO" id="GO:0046872">
    <property type="term" value="F:metal ion binding"/>
    <property type="evidence" value="ECO:0007669"/>
    <property type="project" value="InterPro"/>
</dbReference>
<dbReference type="SUPFAM" id="SSF63411">
    <property type="entry name" value="LuxS/MPP-like metallohydrolase"/>
    <property type="match status" value="2"/>
</dbReference>
<sequence>MRIEKTEQGKTKNGLRYYLFPRTGFGEQIAAVLVQRGANHLFWKGRDGEKICFPQGTAHFIEHKLFQQEWGDAFARFTQNGASANAFTDGDRTVYYFTCSDKFTENLRLLLDFVQKPYFTKEDTERERDIIVSEITMYEDDPMWVGHYQMLECMYGKHPIRNRIAGTAETVAEITEETLQRAYACYYTTDEMALVCAGDIPLGEVRRMAEHVARRETAARVYFPTEDAEIAEKYRACEMRLSVPQFQIGCKLPPLPKQDWLKKRMAAGFCMELLAGESSVFFQKAYEWDWLDEALGSAFFCGEGYAFAAFSGSGTHPEETADFLGRELERLQREGFSQEDFQRIRKKHLGQLLRQLDTPQKLCFGQLAWARMDATAIDLLTCIKTMRQEEAEKMLKEDFSKENMVLSVVR</sequence>
<evidence type="ECO:0000259" key="6">
    <source>
        <dbReference type="Pfam" id="PF00675"/>
    </source>
</evidence>
<dbReference type="InterPro" id="IPR011765">
    <property type="entry name" value="Pept_M16_N"/>
</dbReference>
<dbReference type="Pfam" id="PF05193">
    <property type="entry name" value="Peptidase_M16_C"/>
    <property type="match status" value="1"/>
</dbReference>
<evidence type="ECO:0000256" key="2">
    <source>
        <dbReference type="ARBA" id="ARBA00022670"/>
    </source>
</evidence>
<comment type="caution">
    <text evidence="8">The sequence shown here is derived from an EMBL/GenBank/DDBJ whole genome shotgun (WGS) entry which is preliminary data.</text>
</comment>
<dbReference type="PANTHER" id="PTHR43690:SF17">
    <property type="entry name" value="PROTEIN YHJJ"/>
    <property type="match status" value="1"/>
</dbReference>
<dbReference type="InterPro" id="IPR011249">
    <property type="entry name" value="Metalloenz_LuxS/M16"/>
</dbReference>
<organism evidence="8 9">
    <name type="scientific">Anaerotignum faecicola</name>
    <dbReference type="NCBI Taxonomy" id="2358141"/>
    <lineage>
        <taxon>Bacteria</taxon>
        <taxon>Bacillati</taxon>
        <taxon>Bacillota</taxon>
        <taxon>Clostridia</taxon>
        <taxon>Lachnospirales</taxon>
        <taxon>Anaerotignaceae</taxon>
        <taxon>Anaerotignum</taxon>
    </lineage>
</organism>
<dbReference type="Gene3D" id="3.30.830.10">
    <property type="entry name" value="Metalloenzyme, LuxS/M16 peptidase-like"/>
    <property type="match status" value="2"/>
</dbReference>
<dbReference type="NCBIfam" id="NF047421">
    <property type="entry name" value="YfmH_fam"/>
    <property type="match status" value="1"/>
</dbReference>
<keyword evidence="9" id="KW-1185">Reference proteome</keyword>
<dbReference type="OrthoDB" id="9811314at2"/>
<accession>A0A401LGR9</accession>
<dbReference type="Proteomes" id="UP000287361">
    <property type="component" value="Unassembled WGS sequence"/>
</dbReference>
<dbReference type="InterPro" id="IPR007863">
    <property type="entry name" value="Peptidase_M16_C"/>
</dbReference>
<evidence type="ECO:0000256" key="3">
    <source>
        <dbReference type="ARBA" id="ARBA00022801"/>
    </source>
</evidence>
<dbReference type="GO" id="GO:0006508">
    <property type="term" value="P:proteolysis"/>
    <property type="evidence" value="ECO:0007669"/>
    <property type="project" value="UniProtKB-KW"/>
</dbReference>
<evidence type="ECO:0000313" key="8">
    <source>
        <dbReference type="EMBL" id="GCB30720.1"/>
    </source>
</evidence>
<protein>
    <submittedName>
        <fullName evidence="8">Peptidase M16</fullName>
    </submittedName>
</protein>
<name>A0A401LGR9_9FIRM</name>
<keyword evidence="4" id="KW-0862">Zinc</keyword>
<dbReference type="InterPro" id="IPR050626">
    <property type="entry name" value="Peptidase_M16"/>
</dbReference>
<keyword evidence="5" id="KW-0482">Metalloprotease</keyword>
<dbReference type="Pfam" id="PF00675">
    <property type="entry name" value="Peptidase_M16"/>
    <property type="match status" value="1"/>
</dbReference>